<dbReference type="GO" id="GO:0005975">
    <property type="term" value="P:carbohydrate metabolic process"/>
    <property type="evidence" value="ECO:0007669"/>
    <property type="project" value="InterPro"/>
</dbReference>
<dbReference type="EMBL" id="BPLR01012478">
    <property type="protein sequence ID" value="GIY54170.1"/>
    <property type="molecule type" value="Genomic_DNA"/>
</dbReference>
<protein>
    <submittedName>
        <fullName evidence="3">NodB homology domain-containing protein</fullName>
    </submittedName>
</protein>
<dbReference type="Pfam" id="PF01522">
    <property type="entry name" value="Polysacc_deac_1"/>
    <property type="match status" value="1"/>
</dbReference>
<dbReference type="Proteomes" id="UP001054945">
    <property type="component" value="Unassembled WGS sequence"/>
</dbReference>
<feature type="domain" description="NodB homology" evidence="2">
    <location>
        <begin position="64"/>
        <end position="190"/>
    </location>
</feature>
<keyword evidence="1" id="KW-0732">Signal</keyword>
<evidence type="ECO:0000259" key="2">
    <source>
        <dbReference type="Pfam" id="PF01522"/>
    </source>
</evidence>
<accession>A0AAV4U8Z1</accession>
<name>A0AAV4U8Z1_CAEEX</name>
<feature type="signal peptide" evidence="1">
    <location>
        <begin position="1"/>
        <end position="22"/>
    </location>
</feature>
<dbReference type="PANTHER" id="PTHR45985:SF8">
    <property type="entry name" value="CHITIN DEACETYLASE-LIKE 9, ISOFORM A"/>
    <property type="match status" value="1"/>
</dbReference>
<feature type="chain" id="PRO_5043910119" evidence="1">
    <location>
        <begin position="23"/>
        <end position="392"/>
    </location>
</feature>
<dbReference type="InterPro" id="IPR011330">
    <property type="entry name" value="Glyco_hydro/deAcase_b/a-brl"/>
</dbReference>
<dbReference type="Gene3D" id="3.20.20.370">
    <property type="entry name" value="Glycoside hydrolase/deacetylase"/>
    <property type="match status" value="1"/>
</dbReference>
<dbReference type="PANTHER" id="PTHR45985">
    <property type="match status" value="1"/>
</dbReference>
<evidence type="ECO:0000256" key="1">
    <source>
        <dbReference type="SAM" id="SignalP"/>
    </source>
</evidence>
<organism evidence="3 4">
    <name type="scientific">Caerostris extrusa</name>
    <name type="common">Bark spider</name>
    <name type="synonym">Caerostris bankana</name>
    <dbReference type="NCBI Taxonomy" id="172846"/>
    <lineage>
        <taxon>Eukaryota</taxon>
        <taxon>Metazoa</taxon>
        <taxon>Ecdysozoa</taxon>
        <taxon>Arthropoda</taxon>
        <taxon>Chelicerata</taxon>
        <taxon>Arachnida</taxon>
        <taxon>Araneae</taxon>
        <taxon>Araneomorphae</taxon>
        <taxon>Entelegynae</taxon>
        <taxon>Araneoidea</taxon>
        <taxon>Araneidae</taxon>
        <taxon>Caerostris</taxon>
    </lineage>
</organism>
<proteinExistence type="predicted"/>
<reference evidence="3 4" key="1">
    <citation type="submission" date="2021-06" db="EMBL/GenBank/DDBJ databases">
        <title>Caerostris extrusa draft genome.</title>
        <authorList>
            <person name="Kono N."/>
            <person name="Arakawa K."/>
        </authorList>
    </citation>
    <scope>NUCLEOTIDE SEQUENCE [LARGE SCALE GENOMIC DNA]</scope>
</reference>
<dbReference type="GO" id="GO:0016810">
    <property type="term" value="F:hydrolase activity, acting on carbon-nitrogen (but not peptide) bonds"/>
    <property type="evidence" value="ECO:0007669"/>
    <property type="project" value="InterPro"/>
</dbReference>
<dbReference type="SUPFAM" id="SSF88713">
    <property type="entry name" value="Glycoside hydrolase/deacetylase"/>
    <property type="match status" value="1"/>
</dbReference>
<dbReference type="AlphaFoldDB" id="A0AAV4U8Z1"/>
<evidence type="ECO:0000313" key="3">
    <source>
        <dbReference type="EMBL" id="GIY54170.1"/>
    </source>
</evidence>
<sequence length="392" mass="45165">MASLGKFVALLFFCCVLKNAAAAAFSDDYIYSDEDIKPACDDSNCKLPNCSCFGDQPKIPFDHRPQFIMLTFDDAITVANIETYRKIAKAGRSKKNVRMTFFVCHEYNDYTLTNELYKEGHEVAVHTISHESNTDLWRTGSESRWKQETVGMRAMLTKFSGIPDNELAGHRAPFLQTAGDTTFNVLKNEGFLYDSSMPSRSFMDPPFWPYTLDHGYSQDCQIQPCPSKDFAGLWEIPMIQYLRESKEGEFFCSMVDACTPQPVTPQDTKDFLMKNFLRHHRSNKAPFPVFLHEAWLRNENRLEGFLQFFEEVLKYDDVFAVPIRDVVEYIRKPTTYTAFSQRQQAAAQLCKKKETCSYTEPLRIMKSCTTCPKYYPWVGTPMGKIPPRDFPN</sequence>
<dbReference type="InterPro" id="IPR002509">
    <property type="entry name" value="NODB_dom"/>
</dbReference>
<keyword evidence="4" id="KW-1185">Reference proteome</keyword>
<comment type="caution">
    <text evidence="3">The sequence shown here is derived from an EMBL/GenBank/DDBJ whole genome shotgun (WGS) entry which is preliminary data.</text>
</comment>
<evidence type="ECO:0000313" key="4">
    <source>
        <dbReference type="Proteomes" id="UP001054945"/>
    </source>
</evidence>
<dbReference type="InterPro" id="IPR052740">
    <property type="entry name" value="CE4"/>
</dbReference>
<gene>
    <name evidence="3" type="primary">AVEN_217985_1</name>
    <name evidence="3" type="ORF">CEXT_466901</name>
</gene>